<dbReference type="AlphaFoldDB" id="A0AAW8Q0C2"/>
<dbReference type="Pfam" id="PF09615">
    <property type="entry name" value="Cas_Csy3"/>
    <property type="match status" value="1"/>
</dbReference>
<gene>
    <name evidence="1" type="primary">csy3</name>
    <name evidence="1" type="ORF">QX249_12630</name>
</gene>
<reference evidence="1" key="1">
    <citation type="submission" date="2023-06" db="EMBL/GenBank/DDBJ databases">
        <title>Genomic Diversity of Vibrio spp. and Metagenomic Analysis of Pathogens in Florida Gulf Coastal Waters Following Hurricane Ian.</title>
        <authorList>
            <person name="Brumfield K.D."/>
        </authorList>
    </citation>
    <scope>NUCLEOTIDE SEQUENCE</scope>
    <source>
        <strain evidence="1">WBS2B-138</strain>
    </source>
</reference>
<dbReference type="EMBL" id="JAUHGG010000003">
    <property type="protein sequence ID" value="MDS1821510.1"/>
    <property type="molecule type" value="Genomic_DNA"/>
</dbReference>
<sequence length="335" mass="37542">MTKRNKHKIAKPSVLSFSRLISPATGFFMSNSEPDLKGAQVIEPESNYLRAVFNSATTKKDLSKEILKTQVIENDTALLPSGHDWLIVDSSVIICSGKIKPTECNEPEFGEMLKDFISAYYEHDFMELAKGYVSNLVSGRWLWRNLTVAQDLFVVINDTTFNPVLGEVGVSSIRDNEREKFDKLCEEFSSALSSNNAHKFKMTAYVKIGQGQEVYPSQAFTSEKQSGRGKILQTALNNGKNQVIFTPQKISNAMRCIDVWYKEGENNKPLPVEAYGIDREGMLAHRAENNNSIYALFDVLPDIISELKSGKVTGDAHYVMACLIRGGLYQQKESK</sequence>
<evidence type="ECO:0000313" key="2">
    <source>
        <dbReference type="Proteomes" id="UP001253193"/>
    </source>
</evidence>
<dbReference type="NCBIfam" id="TIGR02566">
    <property type="entry name" value="cas_Csy3"/>
    <property type="match status" value="1"/>
</dbReference>
<comment type="caution">
    <text evidence="1">The sequence shown here is derived from an EMBL/GenBank/DDBJ whole genome shotgun (WGS) entry which is preliminary data.</text>
</comment>
<evidence type="ECO:0000313" key="1">
    <source>
        <dbReference type="EMBL" id="MDS1821510.1"/>
    </source>
</evidence>
<dbReference type="RefSeq" id="WP_311020408.1">
    <property type="nucleotide sequence ID" value="NZ_JAUHGG010000003.1"/>
</dbReference>
<dbReference type="Proteomes" id="UP001253193">
    <property type="component" value="Unassembled WGS sequence"/>
</dbReference>
<accession>A0AAW8Q0C2</accession>
<proteinExistence type="predicted"/>
<organism evidence="1 2">
    <name type="scientific">Vibrio parahaemolyticus</name>
    <dbReference type="NCBI Taxonomy" id="670"/>
    <lineage>
        <taxon>Bacteria</taxon>
        <taxon>Pseudomonadati</taxon>
        <taxon>Pseudomonadota</taxon>
        <taxon>Gammaproteobacteria</taxon>
        <taxon>Vibrionales</taxon>
        <taxon>Vibrionaceae</taxon>
        <taxon>Vibrio</taxon>
    </lineage>
</organism>
<protein>
    <submittedName>
        <fullName evidence="1">Type I-F CRISPR-associated protein Csy3</fullName>
    </submittedName>
</protein>
<name>A0AAW8Q0C2_VIBPH</name>
<dbReference type="InterPro" id="IPR013399">
    <property type="entry name" value="CRISPR-assoc_prot_Csy3"/>
</dbReference>